<dbReference type="EMBL" id="MN738755">
    <property type="protein sequence ID" value="QHS83418.1"/>
    <property type="molecule type" value="Genomic_DNA"/>
</dbReference>
<dbReference type="Pfam" id="PF15899">
    <property type="entry name" value="BNR_6"/>
    <property type="match status" value="1"/>
</dbReference>
<dbReference type="Gene3D" id="2.130.10.10">
    <property type="entry name" value="YVTN repeat-like/Quinoprotein amine dehydrogenase"/>
    <property type="match status" value="2"/>
</dbReference>
<protein>
    <submittedName>
        <fullName evidence="1">Uncharacterized protein</fullName>
    </submittedName>
</protein>
<evidence type="ECO:0000313" key="1">
    <source>
        <dbReference type="EMBL" id="QHS83418.1"/>
    </source>
</evidence>
<reference evidence="1" key="1">
    <citation type="journal article" date="2020" name="Nature">
        <title>Giant virus diversity and host interactions through global metagenomics.</title>
        <authorList>
            <person name="Schulz F."/>
            <person name="Roux S."/>
            <person name="Paez-Espino D."/>
            <person name="Jungbluth S."/>
            <person name="Walsh D.A."/>
            <person name="Denef V.J."/>
            <person name="McMahon K.D."/>
            <person name="Konstantinidis K.T."/>
            <person name="Eloe-Fadrosh E.A."/>
            <person name="Kyrpides N.C."/>
            <person name="Woyke T."/>
        </authorList>
    </citation>
    <scope>NUCLEOTIDE SEQUENCE</scope>
    <source>
        <strain evidence="1">GVMAG-S-ERX555943-30</strain>
    </source>
</reference>
<dbReference type="InterPro" id="IPR015943">
    <property type="entry name" value="WD40/YVTN_repeat-like_dom_sf"/>
</dbReference>
<proteinExistence type="predicted"/>
<dbReference type="SUPFAM" id="SSF110296">
    <property type="entry name" value="Oligoxyloglucan reducing end-specific cellobiohydrolase"/>
    <property type="match status" value="2"/>
</dbReference>
<dbReference type="InterPro" id="IPR002860">
    <property type="entry name" value="BNR_rpt"/>
</dbReference>
<sequence length="601" mass="65586">MSAVTGSCYCVDASGSYSITQTNPSISMNTSSPLALYDVSNAIQVRMGVRAFNELIGITKDEDNVEVIEALYDISNDELETDTLVFSTDNFKNNLIASNIISLGDMSTLYSDFNFTVTQYFGAPGGFSTLFADESARTLNNGVFDVSGLYNIINGENYDVSGAVVTDLSGSLTIHNVNETLRYMIDSNIFDNRPVASQYGVDDGFIDGDMIFLSDGLSITLTVAVEAETLTPINNVGPTNLTAIDSLINYNDTTTHVQKITTSTTTNITQTYKVPILFILQNADTFSYSDYGMEWIDVTGDIIGDRFWLACSLSTSGQYQSVIDLSGDIYTSSDYGSAWTYRYNIGYSPANQVALSTSGQYQTACSGTSIFVSSDYGINWIETLSVGQTQIFVSISMNGEYQTLISVGDSMYQSTDYGTTWTRFDDDTSDLYNSIQTFPTGGVSMSYNGQYQTIVSEAIYLSSDYGSTWTTTSVDPSNVSFDDHNWMDVDVSSTGEYQAAVEVTGEIYISSDYGVNWSARNDAHITDRQWQGISMSSSGAFMTALAKGGNVFVSTDFGTTWVKSTDTQLENKQWQDIEVSSNGVYQNAVVYGGSVYISTLL</sequence>
<accession>A0A6C0AUI7</accession>
<organism evidence="1">
    <name type="scientific">viral metagenome</name>
    <dbReference type="NCBI Taxonomy" id="1070528"/>
    <lineage>
        <taxon>unclassified sequences</taxon>
        <taxon>metagenomes</taxon>
        <taxon>organismal metagenomes</taxon>
    </lineage>
</organism>
<name>A0A6C0AUI7_9ZZZZ</name>
<dbReference type="AlphaFoldDB" id="A0A6C0AUI7"/>